<evidence type="ECO:0000313" key="7">
    <source>
        <dbReference type="Proteomes" id="UP001597391"/>
    </source>
</evidence>
<dbReference type="Pfam" id="PF00005">
    <property type="entry name" value="ABC_tran"/>
    <property type="match status" value="1"/>
</dbReference>
<keyword evidence="7" id="KW-1185">Reference proteome</keyword>
<dbReference type="PROSITE" id="PS50893">
    <property type="entry name" value="ABC_TRANSPORTER_2"/>
    <property type="match status" value="1"/>
</dbReference>
<name>A0ABW5XE52_9MICO</name>
<dbReference type="Gene3D" id="3.40.50.300">
    <property type="entry name" value="P-loop containing nucleotide triphosphate hydrolases"/>
    <property type="match status" value="1"/>
</dbReference>
<dbReference type="PANTHER" id="PTHR43335">
    <property type="entry name" value="ABC TRANSPORTER, ATP-BINDING PROTEIN"/>
    <property type="match status" value="1"/>
</dbReference>
<dbReference type="SUPFAM" id="SSF52540">
    <property type="entry name" value="P-loop containing nucleoside triphosphate hydrolases"/>
    <property type="match status" value="1"/>
</dbReference>
<comment type="caution">
    <text evidence="6">The sequence shown here is derived from an EMBL/GenBank/DDBJ whole genome shotgun (WGS) entry which is preliminary data.</text>
</comment>
<dbReference type="SMART" id="SM00382">
    <property type="entry name" value="AAA"/>
    <property type="match status" value="1"/>
</dbReference>
<organism evidence="6 7">
    <name type="scientific">Populibacterium corticicola</name>
    <dbReference type="NCBI Taxonomy" id="1812826"/>
    <lineage>
        <taxon>Bacteria</taxon>
        <taxon>Bacillati</taxon>
        <taxon>Actinomycetota</taxon>
        <taxon>Actinomycetes</taxon>
        <taxon>Micrococcales</taxon>
        <taxon>Jonesiaceae</taxon>
        <taxon>Populibacterium</taxon>
    </lineage>
</organism>
<sequence length="359" mass="38508">MPNPFDAAGSDNEQPTTDTTFAVPLAHAAPSAPDSVSSEGTSTAAAGALVNSATTCNSIIETTNVVRLFGDFVAVSGATLSVKEGSVTALIGPNGSGKTTLMLMLVGLLAPHSGSIKVCGFDPVTQNHEVRSQVGWMPDQFGMWDTLTCYEALVMTGATYRMSPEESAQRADELLNLVHLMEFRGKQAHVLSRGQKQRLGLARALMHRPRLLILDEPANGLDPRSRIELRGIIRELAEQGTTILISSHVLAELDEMVDSAIFISGGRTVAQETVDEARQARSNWQVRATDRAALVSWLDSIHIAFAQNTDGSVLVNIAGEENAARFLKDAITTGVPVVEFRPQGGALESTYLALNEERR</sequence>
<evidence type="ECO:0000256" key="3">
    <source>
        <dbReference type="ARBA" id="ARBA00022741"/>
    </source>
</evidence>
<keyword evidence="2" id="KW-0813">Transport</keyword>
<dbReference type="RefSeq" id="WP_377465606.1">
    <property type="nucleotide sequence ID" value="NZ_JBHUOP010000002.1"/>
</dbReference>
<feature type="domain" description="ABC transporter" evidence="5">
    <location>
        <begin position="60"/>
        <end position="290"/>
    </location>
</feature>
<evidence type="ECO:0000256" key="4">
    <source>
        <dbReference type="ARBA" id="ARBA00022840"/>
    </source>
</evidence>
<dbReference type="PANTHER" id="PTHR43335:SF3">
    <property type="entry name" value="ABC TRANSPORTER"/>
    <property type="match status" value="1"/>
</dbReference>
<dbReference type="InterPro" id="IPR027417">
    <property type="entry name" value="P-loop_NTPase"/>
</dbReference>
<keyword evidence="3" id="KW-0547">Nucleotide-binding</keyword>
<evidence type="ECO:0000256" key="2">
    <source>
        <dbReference type="ARBA" id="ARBA00022448"/>
    </source>
</evidence>
<dbReference type="GO" id="GO:0005524">
    <property type="term" value="F:ATP binding"/>
    <property type="evidence" value="ECO:0007669"/>
    <property type="project" value="UniProtKB-KW"/>
</dbReference>
<keyword evidence="4 6" id="KW-0067">ATP-binding</keyword>
<evidence type="ECO:0000313" key="6">
    <source>
        <dbReference type="EMBL" id="MFD2839989.1"/>
    </source>
</evidence>
<evidence type="ECO:0000256" key="1">
    <source>
        <dbReference type="ARBA" id="ARBA00005417"/>
    </source>
</evidence>
<dbReference type="Proteomes" id="UP001597391">
    <property type="component" value="Unassembled WGS sequence"/>
</dbReference>
<accession>A0ABW5XE52</accession>
<comment type="similarity">
    <text evidence="1">Belongs to the ABC transporter superfamily.</text>
</comment>
<dbReference type="InterPro" id="IPR003593">
    <property type="entry name" value="AAA+_ATPase"/>
</dbReference>
<dbReference type="InterPro" id="IPR003439">
    <property type="entry name" value="ABC_transporter-like_ATP-bd"/>
</dbReference>
<protein>
    <submittedName>
        <fullName evidence="6">ABC transporter ATP-binding protein</fullName>
    </submittedName>
</protein>
<reference evidence="7" key="1">
    <citation type="journal article" date="2019" name="Int. J. Syst. Evol. Microbiol.">
        <title>The Global Catalogue of Microorganisms (GCM) 10K type strain sequencing project: providing services to taxonomists for standard genome sequencing and annotation.</title>
        <authorList>
            <consortium name="The Broad Institute Genomics Platform"/>
            <consortium name="The Broad Institute Genome Sequencing Center for Infectious Disease"/>
            <person name="Wu L."/>
            <person name="Ma J."/>
        </authorList>
    </citation>
    <scope>NUCLEOTIDE SEQUENCE [LARGE SCALE GENOMIC DNA]</scope>
    <source>
        <strain evidence="7">KCTC 33576</strain>
    </source>
</reference>
<dbReference type="CDD" id="cd03230">
    <property type="entry name" value="ABC_DR_subfamily_A"/>
    <property type="match status" value="1"/>
</dbReference>
<proteinExistence type="inferred from homology"/>
<dbReference type="EMBL" id="JBHUOP010000002">
    <property type="protein sequence ID" value="MFD2839989.1"/>
    <property type="molecule type" value="Genomic_DNA"/>
</dbReference>
<gene>
    <name evidence="6" type="ORF">ACFSYH_05320</name>
</gene>
<evidence type="ECO:0000259" key="5">
    <source>
        <dbReference type="PROSITE" id="PS50893"/>
    </source>
</evidence>